<evidence type="ECO:0000313" key="2">
    <source>
        <dbReference type="Proteomes" id="UP000481109"/>
    </source>
</evidence>
<sequence length="147" mass="16599">MPLHQYVYFALVSARTTAQEMTDWLGIEPDEIVARGLRDPSIPLPASHRWKIVCRKPGLRVDEQIDRVVDRLRQRTGRIAELLVRLNAEEEGGTSAVLQVVRYFTAEEPATLTSDHPNLFGWHLDPEVLAFLAATGATLDVDEYDMT</sequence>
<gene>
    <name evidence="1" type="ORF">G6045_08680</name>
</gene>
<accession>A0A6G4XFZ0</accession>
<name>A0A6G4XFZ0_9ACTN</name>
<reference evidence="1 2" key="1">
    <citation type="submission" date="2020-02" db="EMBL/GenBank/DDBJ databases">
        <title>Whole-genome analyses of novel actinobacteria.</title>
        <authorList>
            <person name="Sahin N."/>
            <person name="Tokatli A."/>
        </authorList>
    </citation>
    <scope>NUCLEOTIDE SEQUENCE [LARGE SCALE GENOMIC DNA]</scope>
    <source>
        <strain evidence="1 2">YC504</strain>
    </source>
</reference>
<comment type="caution">
    <text evidence="1">The sequence shown here is derived from an EMBL/GenBank/DDBJ whole genome shotgun (WGS) entry which is preliminary data.</text>
</comment>
<protein>
    <submittedName>
        <fullName evidence="1">DUF4279 domain-containing protein</fullName>
    </submittedName>
</protein>
<dbReference type="InterPro" id="IPR025459">
    <property type="entry name" value="DUF4279"/>
</dbReference>
<proteinExistence type="predicted"/>
<dbReference type="Proteomes" id="UP000481109">
    <property type="component" value="Unassembled WGS sequence"/>
</dbReference>
<dbReference type="AlphaFoldDB" id="A0A6G4XFZ0"/>
<dbReference type="Pfam" id="PF14106">
    <property type="entry name" value="DUF4279"/>
    <property type="match status" value="1"/>
</dbReference>
<evidence type="ECO:0000313" key="1">
    <source>
        <dbReference type="EMBL" id="NGO75747.1"/>
    </source>
</evidence>
<dbReference type="EMBL" id="JAAKZW010000019">
    <property type="protein sequence ID" value="NGO75747.1"/>
    <property type="molecule type" value="Genomic_DNA"/>
</dbReference>
<organism evidence="1 2">
    <name type="scientific">Streptomyces mesophilus</name>
    <dbReference type="NCBI Taxonomy" id="1775132"/>
    <lineage>
        <taxon>Bacteria</taxon>
        <taxon>Bacillati</taxon>
        <taxon>Actinomycetota</taxon>
        <taxon>Actinomycetes</taxon>
        <taxon>Kitasatosporales</taxon>
        <taxon>Streptomycetaceae</taxon>
        <taxon>Streptomyces</taxon>
    </lineage>
</organism>
<dbReference type="RefSeq" id="WP_165331257.1">
    <property type="nucleotide sequence ID" value="NZ_JAAKZW010000019.1"/>
</dbReference>
<keyword evidence="2" id="KW-1185">Reference proteome</keyword>